<evidence type="ECO:0000313" key="3">
    <source>
        <dbReference type="EMBL" id="KZN00505.1"/>
    </source>
</evidence>
<dbReference type="FunFam" id="1.25.40.10:FF:000442">
    <property type="entry name" value="Pentatricopeptide repeat-containing protein At3g49710"/>
    <property type="match status" value="1"/>
</dbReference>
<protein>
    <recommendedName>
        <fullName evidence="4">Pentacotripeptide-repeat region of PRORP domain-containing protein</fullName>
    </recommendedName>
</protein>
<evidence type="ECO:0000256" key="1">
    <source>
        <dbReference type="ARBA" id="ARBA00022737"/>
    </source>
</evidence>
<reference evidence="3" key="1">
    <citation type="journal article" date="2016" name="Nat. Genet.">
        <title>A high-quality carrot genome assembly provides new insights into carotenoid accumulation and asterid genome evolution.</title>
        <authorList>
            <person name="Iorizzo M."/>
            <person name="Ellison S."/>
            <person name="Senalik D."/>
            <person name="Zeng P."/>
            <person name="Satapoomin P."/>
            <person name="Huang J."/>
            <person name="Bowman M."/>
            <person name="Iovene M."/>
            <person name="Sanseverino W."/>
            <person name="Cavagnaro P."/>
            <person name="Yildiz M."/>
            <person name="Macko-Podgorni A."/>
            <person name="Moranska E."/>
            <person name="Grzebelus E."/>
            <person name="Grzebelus D."/>
            <person name="Ashrafi H."/>
            <person name="Zheng Z."/>
            <person name="Cheng S."/>
            <person name="Spooner D."/>
            <person name="Van Deynze A."/>
            <person name="Simon P."/>
        </authorList>
    </citation>
    <scope>NUCLEOTIDE SEQUENCE [LARGE SCALE GENOMIC DNA]</scope>
    <source>
        <tissue evidence="3">Leaf</tissue>
    </source>
</reference>
<dbReference type="Pfam" id="PF13041">
    <property type="entry name" value="PPR_2"/>
    <property type="match status" value="2"/>
</dbReference>
<dbReference type="EMBL" id="LNRQ01000003">
    <property type="protein sequence ID" value="KZN00505.1"/>
    <property type="molecule type" value="Genomic_DNA"/>
</dbReference>
<proteinExistence type="predicted"/>
<evidence type="ECO:0008006" key="4">
    <source>
        <dbReference type="Google" id="ProtNLM"/>
    </source>
</evidence>
<gene>
    <name evidence="3" type="ORF">DCAR_009259</name>
</gene>
<dbReference type="FunFam" id="1.25.40.10:FF:000144">
    <property type="entry name" value="Pentatricopeptide repeat-containing protein, mitochondrial"/>
    <property type="match status" value="1"/>
</dbReference>
<feature type="repeat" description="PPR" evidence="2">
    <location>
        <begin position="202"/>
        <end position="236"/>
    </location>
</feature>
<dbReference type="GO" id="GO:0009451">
    <property type="term" value="P:RNA modification"/>
    <property type="evidence" value="ECO:0007669"/>
    <property type="project" value="InterPro"/>
</dbReference>
<dbReference type="GO" id="GO:0003723">
    <property type="term" value="F:RNA binding"/>
    <property type="evidence" value="ECO:0007669"/>
    <property type="project" value="InterPro"/>
</dbReference>
<dbReference type="InterPro" id="IPR011990">
    <property type="entry name" value="TPR-like_helical_dom_sf"/>
</dbReference>
<feature type="repeat" description="PPR" evidence="2">
    <location>
        <begin position="171"/>
        <end position="201"/>
    </location>
</feature>
<feature type="repeat" description="PPR" evidence="2">
    <location>
        <begin position="303"/>
        <end position="337"/>
    </location>
</feature>
<dbReference type="PANTHER" id="PTHR47926">
    <property type="entry name" value="PENTATRICOPEPTIDE REPEAT-CONTAINING PROTEIN"/>
    <property type="match status" value="1"/>
</dbReference>
<evidence type="ECO:0000256" key="2">
    <source>
        <dbReference type="PROSITE-ProRule" id="PRU00708"/>
    </source>
</evidence>
<sequence length="367" mass="40741">MKARRLSTLDSILHIFKLQNNVVNLSHHSPFATPKAHYHSRAAALGQQNVEQSNEFFDAHQVLDEGHDWNVVSATTLLGQYSRYNRHKEVIYLYIRMLQLDVRPNEFTFGTVIPSSMILKDLSLGKQLHGHVTKAGLASNVFVGSAMLSLYAKLSSIEEAHRVFGDTCDPNVVSYTTLMRGYIEKNRFEDARSIFRAMPERNAVSWNAMISGYSQKGCNEEAVNLFIEMMREDLAPDRCTFPCAIVAAANIAAIGMGRSFHACAIKYIGELDLFVANSLISFYAKCGCMDDSLLVFNELLEKNVVSWNALICGFAQNGRGKEAMQIYDKMQSSGLKPNRVTLLGILSACNHAGLVNEGDNGATLVLQ</sequence>
<keyword evidence="1" id="KW-0677">Repeat</keyword>
<name>A0A165ZWJ3_DAUCS</name>
<dbReference type="InterPro" id="IPR002885">
    <property type="entry name" value="PPR_rpt"/>
</dbReference>
<dbReference type="NCBIfam" id="TIGR00756">
    <property type="entry name" value="PPR"/>
    <property type="match status" value="4"/>
</dbReference>
<organism evidence="3">
    <name type="scientific">Daucus carota subsp. sativus</name>
    <name type="common">Carrot</name>
    <dbReference type="NCBI Taxonomy" id="79200"/>
    <lineage>
        <taxon>Eukaryota</taxon>
        <taxon>Viridiplantae</taxon>
        <taxon>Streptophyta</taxon>
        <taxon>Embryophyta</taxon>
        <taxon>Tracheophyta</taxon>
        <taxon>Spermatophyta</taxon>
        <taxon>Magnoliopsida</taxon>
        <taxon>eudicotyledons</taxon>
        <taxon>Gunneridae</taxon>
        <taxon>Pentapetalae</taxon>
        <taxon>asterids</taxon>
        <taxon>campanulids</taxon>
        <taxon>Apiales</taxon>
        <taxon>Apiaceae</taxon>
        <taxon>Apioideae</taxon>
        <taxon>Scandiceae</taxon>
        <taxon>Daucinae</taxon>
        <taxon>Daucus</taxon>
        <taxon>Daucus sect. Daucus</taxon>
    </lineage>
</organism>
<dbReference type="OMA" id="WITHQVV"/>
<dbReference type="AlphaFoldDB" id="A0A165ZWJ3"/>
<dbReference type="Gramene" id="KZN00505">
    <property type="protein sequence ID" value="KZN00505"/>
    <property type="gene ID" value="DCAR_009259"/>
</dbReference>
<dbReference type="PANTHER" id="PTHR47926:SF357">
    <property type="entry name" value="PENTATRICOPEPTIDE REPEAT-CONTAINING PROTEIN"/>
    <property type="match status" value="1"/>
</dbReference>
<dbReference type="InterPro" id="IPR046960">
    <property type="entry name" value="PPR_At4g14850-like_plant"/>
</dbReference>
<dbReference type="Gene3D" id="1.25.40.10">
    <property type="entry name" value="Tetratricopeptide repeat domain"/>
    <property type="match status" value="3"/>
</dbReference>
<accession>A0A165ZWJ3</accession>
<dbReference type="PROSITE" id="PS51375">
    <property type="entry name" value="PPR"/>
    <property type="match status" value="3"/>
</dbReference>
<comment type="caution">
    <text evidence="3">The sequence shown here is derived from an EMBL/GenBank/DDBJ whole genome shotgun (WGS) entry which is preliminary data.</text>
</comment>